<feature type="compositionally biased region" description="Polar residues" evidence="1">
    <location>
        <begin position="479"/>
        <end position="494"/>
    </location>
</feature>
<dbReference type="Gene3D" id="2.130.10.10">
    <property type="entry name" value="YVTN repeat-like/Quinoprotein amine dehydrogenase"/>
    <property type="match status" value="2"/>
</dbReference>
<gene>
    <name evidence="4" type="ORF">GCM10012280_29180</name>
</gene>
<evidence type="ECO:0000313" key="4">
    <source>
        <dbReference type="EMBL" id="GGO88413.1"/>
    </source>
</evidence>
<dbReference type="InterPro" id="IPR002372">
    <property type="entry name" value="PQQ_rpt_dom"/>
</dbReference>
<sequence length="524" mass="56028">MSEPPQYGYPPQQPWGGPNPYTQPPQQPSAGLPGQARPQPHLYGYPPPRPVPPPNPSPPLKSGRRRILMAVGGVVVALVAAGGVFFVNSSRDGEKKAARKPHDTKGQVAWQAPVPEFSGDKAVVPGTWFTDKVVAKTTTASVTGYRLDSGSKAWSVPVPGPVCAAASTANGRRTAVLYRTGRSCTHLMGIDLNAGKMLWTRLLPKSEYRDGKPIESASVAVAANNVAVAWGEGTKGYRLSDGEPRWGRSSSRNCTAEGFVGGDRLLAVGWCRQGADDEPDPKDKKKDKKKEKKAPKDNAVQYYVRERNPATGNARWKWRAPKGVEVEAVLSTSPVVLGTSTGNSVGPTGLLTLDDKGEPGVEIDLGKNEDTADPNKTAYKTGCSLGLESCVNILTTKDTVYLPTNDKKVPGGTADRTNEIVAVDLSTGAERWREQADPERTALPVGTADGDPVVYLGATGKQGGKLLRLDPKSGKKALYQQNPDKGGTQESQGATARKHLHDGRLYLVHETLDDTADKLITAYK</sequence>
<organism evidence="4 5">
    <name type="scientific">Wenjunlia tyrosinilytica</name>
    <dbReference type="NCBI Taxonomy" id="1544741"/>
    <lineage>
        <taxon>Bacteria</taxon>
        <taxon>Bacillati</taxon>
        <taxon>Actinomycetota</taxon>
        <taxon>Actinomycetes</taxon>
        <taxon>Kitasatosporales</taxon>
        <taxon>Streptomycetaceae</taxon>
        <taxon>Wenjunlia</taxon>
    </lineage>
</organism>
<feature type="compositionally biased region" description="Pro residues" evidence="1">
    <location>
        <begin position="45"/>
        <end position="59"/>
    </location>
</feature>
<feature type="domain" description="Pyrrolo-quinoline quinone repeat" evidence="3">
    <location>
        <begin position="104"/>
        <end position="253"/>
    </location>
</feature>
<dbReference type="Pfam" id="PF13360">
    <property type="entry name" value="PQQ_2"/>
    <property type="match status" value="1"/>
</dbReference>
<keyword evidence="2" id="KW-0472">Membrane</keyword>
<feature type="transmembrane region" description="Helical" evidence="2">
    <location>
        <begin position="67"/>
        <end position="87"/>
    </location>
</feature>
<dbReference type="InterPro" id="IPR015943">
    <property type="entry name" value="WD40/YVTN_repeat-like_dom_sf"/>
</dbReference>
<evidence type="ECO:0000313" key="5">
    <source>
        <dbReference type="Proteomes" id="UP000641932"/>
    </source>
</evidence>
<feature type="region of interest" description="Disordered" evidence="1">
    <location>
        <begin position="1"/>
        <end position="63"/>
    </location>
</feature>
<keyword evidence="5" id="KW-1185">Reference proteome</keyword>
<accession>A0A918DYN1</accession>
<protein>
    <recommendedName>
        <fullName evidence="3">Pyrrolo-quinoline quinone repeat domain-containing protein</fullName>
    </recommendedName>
</protein>
<proteinExistence type="predicted"/>
<dbReference type="EMBL" id="BMMS01000011">
    <property type="protein sequence ID" value="GGO88413.1"/>
    <property type="molecule type" value="Genomic_DNA"/>
</dbReference>
<evidence type="ECO:0000256" key="2">
    <source>
        <dbReference type="SAM" id="Phobius"/>
    </source>
</evidence>
<reference evidence="4" key="2">
    <citation type="submission" date="2020-09" db="EMBL/GenBank/DDBJ databases">
        <authorList>
            <person name="Sun Q."/>
            <person name="Zhou Y."/>
        </authorList>
    </citation>
    <scope>NUCLEOTIDE SEQUENCE</scope>
    <source>
        <strain evidence="4">CGMCC 4.7201</strain>
    </source>
</reference>
<feature type="region of interest" description="Disordered" evidence="1">
    <location>
        <begin position="272"/>
        <end position="299"/>
    </location>
</feature>
<dbReference type="SUPFAM" id="SSF50998">
    <property type="entry name" value="Quinoprotein alcohol dehydrogenase-like"/>
    <property type="match status" value="1"/>
</dbReference>
<dbReference type="AlphaFoldDB" id="A0A918DYN1"/>
<dbReference type="Proteomes" id="UP000641932">
    <property type="component" value="Unassembled WGS sequence"/>
</dbReference>
<dbReference type="RefSeq" id="WP_189132075.1">
    <property type="nucleotide sequence ID" value="NZ_BMMS01000011.1"/>
</dbReference>
<comment type="caution">
    <text evidence="4">The sequence shown here is derived from an EMBL/GenBank/DDBJ whole genome shotgun (WGS) entry which is preliminary data.</text>
</comment>
<evidence type="ECO:0000256" key="1">
    <source>
        <dbReference type="SAM" id="MobiDB-lite"/>
    </source>
</evidence>
<evidence type="ECO:0000259" key="3">
    <source>
        <dbReference type="Pfam" id="PF13360"/>
    </source>
</evidence>
<keyword evidence="2" id="KW-0812">Transmembrane</keyword>
<dbReference type="InterPro" id="IPR011047">
    <property type="entry name" value="Quinoprotein_ADH-like_sf"/>
</dbReference>
<keyword evidence="2" id="KW-1133">Transmembrane helix</keyword>
<feature type="region of interest" description="Disordered" evidence="1">
    <location>
        <begin position="474"/>
        <end position="496"/>
    </location>
</feature>
<reference evidence="4" key="1">
    <citation type="journal article" date="2014" name="Int. J. Syst. Evol. Microbiol.">
        <title>Complete genome sequence of Corynebacterium casei LMG S-19264T (=DSM 44701T), isolated from a smear-ripened cheese.</title>
        <authorList>
            <consortium name="US DOE Joint Genome Institute (JGI-PGF)"/>
            <person name="Walter F."/>
            <person name="Albersmeier A."/>
            <person name="Kalinowski J."/>
            <person name="Ruckert C."/>
        </authorList>
    </citation>
    <scope>NUCLEOTIDE SEQUENCE</scope>
    <source>
        <strain evidence="4">CGMCC 4.7201</strain>
    </source>
</reference>
<name>A0A918DYN1_9ACTN</name>